<evidence type="ECO:0000313" key="3">
    <source>
        <dbReference type="Proteomes" id="UP001589627"/>
    </source>
</evidence>
<organism evidence="2 3">
    <name type="scientific">Actinoallomurus acaciae</name>
    <dbReference type="NCBI Taxonomy" id="502577"/>
    <lineage>
        <taxon>Bacteria</taxon>
        <taxon>Bacillati</taxon>
        <taxon>Actinomycetota</taxon>
        <taxon>Actinomycetes</taxon>
        <taxon>Streptosporangiales</taxon>
        <taxon>Thermomonosporaceae</taxon>
        <taxon>Actinoallomurus</taxon>
    </lineage>
</organism>
<sequence length="95" mass="10363">MVADALREHRALVPPAEQDVMGSDGDTLHRAALVFTRADGTAAYAEKLRKPFAKARKATGLPASARRSAKRSLTLQRWRRLPDLGSKAGLNALNR</sequence>
<dbReference type="EMBL" id="JBHLZP010000066">
    <property type="protein sequence ID" value="MFB9832916.1"/>
    <property type="molecule type" value="Genomic_DNA"/>
</dbReference>
<feature type="region of interest" description="Disordered" evidence="1">
    <location>
        <begin position="55"/>
        <end position="76"/>
    </location>
</feature>
<evidence type="ECO:0000256" key="1">
    <source>
        <dbReference type="SAM" id="MobiDB-lite"/>
    </source>
</evidence>
<name>A0ABV5YD05_9ACTN</name>
<keyword evidence="3" id="KW-1185">Reference proteome</keyword>
<proteinExistence type="predicted"/>
<comment type="caution">
    <text evidence="2">The sequence shown here is derived from an EMBL/GenBank/DDBJ whole genome shotgun (WGS) entry which is preliminary data.</text>
</comment>
<evidence type="ECO:0000313" key="2">
    <source>
        <dbReference type="EMBL" id="MFB9832916.1"/>
    </source>
</evidence>
<protein>
    <submittedName>
        <fullName evidence="2">Uncharacterized protein</fullName>
    </submittedName>
</protein>
<accession>A0ABV5YD05</accession>
<reference evidence="2 3" key="1">
    <citation type="submission" date="2024-09" db="EMBL/GenBank/DDBJ databases">
        <authorList>
            <person name="Sun Q."/>
            <person name="Mori K."/>
        </authorList>
    </citation>
    <scope>NUCLEOTIDE SEQUENCE [LARGE SCALE GENOMIC DNA]</scope>
    <source>
        <strain evidence="2 3">TBRC 0563</strain>
    </source>
</reference>
<dbReference type="RefSeq" id="WP_378199528.1">
    <property type="nucleotide sequence ID" value="NZ_JBHLZP010000066.1"/>
</dbReference>
<gene>
    <name evidence="2" type="ORF">ACFFNX_12045</name>
</gene>
<dbReference type="Proteomes" id="UP001589627">
    <property type="component" value="Unassembled WGS sequence"/>
</dbReference>